<protein>
    <submittedName>
        <fullName evidence="1">Uncharacterized protein</fullName>
    </submittedName>
</protein>
<reference evidence="1 2" key="1">
    <citation type="submission" date="2019-04" db="EMBL/GenBank/DDBJ databases">
        <title>Novel bacteriophages capable of disrupting biofilms from clinical strains of Aeromonas hydrophila with intrinsic antibiotic resistance.</title>
        <authorList>
            <person name="Kabwe M."/>
            <person name="Brown T.L."/>
            <person name="Speirs L."/>
            <person name="Ku H."/>
            <person name="Leach M."/>
            <person name="Chan H.T."/>
            <person name="Petrovski S."/>
            <person name="Lock P."/>
            <person name="Tucci J."/>
        </authorList>
    </citation>
    <scope>NUCLEOTIDE SEQUENCE [LARGE SCALE GENOMIC DNA]</scope>
</reference>
<accession>A0A514A1M3</accession>
<evidence type="ECO:0000313" key="1">
    <source>
        <dbReference type="EMBL" id="QDH47178.1"/>
    </source>
</evidence>
<keyword evidence="2" id="KW-1185">Reference proteome</keyword>
<proteinExistence type="predicted"/>
<dbReference type="EMBL" id="MK838116">
    <property type="protein sequence ID" value="QDH47178.1"/>
    <property type="molecule type" value="Genomic_DNA"/>
</dbReference>
<dbReference type="Proteomes" id="UP000318420">
    <property type="component" value="Segment"/>
</dbReference>
<evidence type="ECO:0000313" key="2">
    <source>
        <dbReference type="Proteomes" id="UP000318420"/>
    </source>
</evidence>
<organism evidence="1 2">
    <name type="scientific">Aeromonas phage LAh10</name>
    <dbReference type="NCBI Taxonomy" id="2591025"/>
    <lineage>
        <taxon>Viruses</taxon>
        <taxon>Duplodnaviria</taxon>
        <taxon>Heunggongvirae</taxon>
        <taxon>Uroviricota</taxon>
        <taxon>Caudoviricetes</taxon>
        <taxon>Chimalliviridae</taxon>
        <taxon>Ludhianavirus</taxon>
        <taxon>Ludhianavirus LAh10</taxon>
    </lineage>
</organism>
<name>A0A514A1M3_9CAUD</name>
<gene>
    <name evidence="1" type="ORF">LAh10_217</name>
</gene>
<sequence>MGEGSFNYIYFFFVEVHMANGCCATMSTVGYLYEPLAQIDRLIAWWFANRIDQSVILTDIQSYQYVVASHQNDFRIDEFLQDVQRNLQSYLMECFEGAEVKATAPNYEEGGKMFHLHISGVVERNGVRYDVASAVALSGKTFELVENGRKRIAR</sequence>